<dbReference type="RefSeq" id="WP_189937436.1">
    <property type="nucleotide sequence ID" value="NZ_BNCD01000024.1"/>
</dbReference>
<dbReference type="Pfam" id="PF13416">
    <property type="entry name" value="SBP_bac_8"/>
    <property type="match status" value="1"/>
</dbReference>
<sequence>MHWWIRRSTTAPAAGQARRGRASRLPGRARPLLATGLAAALGAGLLAGCATHTGPAAPDNTITVWSEENLPPRMAVTNKIIHRFEHDTGIKVKLVGVDEAQLPQLIMSAAASGTLPDVLGAVPMGQIWQMYSNGLLNTKVSGDIVRGLGRGTFDANALRLTSDSGTQLSVPSDAWLQLLVYRKDRLAKAHLPVPDTYASLVKDAAALTKGGKYGTSVATDASDPFTQQSFEDLALAGGCQLVNGGGAVTLDSPACRTAFSTYDKLAADYGAPGTQTVDSTRATYFAGQSSIVLWSSSLLDELAGLRSDALPSCPECKKDKGFLASHSGLVTALSSPGHPRPAQFGEVTSWAVSKTAETAASEKFITYMMNKGYEDWFGMAPEGKIPVRKGTAAHPDQYQAAWRSAKIGVDTLKPLDQVYPKALLDQLVAGVGTMQRWGITQGQGALVGAINGELPVPKALTAMTSGQTSPRQAAQDAQDEVSALQKSLQ</sequence>
<comment type="similarity">
    <text evidence="1">Belongs to the bacterial solute-binding protein 1 family.</text>
</comment>
<evidence type="ECO:0000313" key="5">
    <source>
        <dbReference type="EMBL" id="GHH86760.1"/>
    </source>
</evidence>
<reference evidence="5" key="2">
    <citation type="submission" date="2020-09" db="EMBL/GenBank/DDBJ databases">
        <authorList>
            <person name="Sun Q."/>
            <person name="Ohkuma M."/>
        </authorList>
    </citation>
    <scope>NUCLEOTIDE SEQUENCE</scope>
    <source>
        <strain evidence="5">JCM 5069</strain>
    </source>
</reference>
<dbReference type="Proteomes" id="UP000603708">
    <property type="component" value="Unassembled WGS sequence"/>
</dbReference>
<reference evidence="5" key="1">
    <citation type="journal article" date="2014" name="Int. J. Syst. Evol. Microbiol.">
        <title>Complete genome sequence of Corynebacterium casei LMG S-19264T (=DSM 44701T), isolated from a smear-ripened cheese.</title>
        <authorList>
            <consortium name="US DOE Joint Genome Institute (JGI-PGF)"/>
            <person name="Walter F."/>
            <person name="Albersmeier A."/>
            <person name="Kalinowski J."/>
            <person name="Ruckert C."/>
        </authorList>
    </citation>
    <scope>NUCLEOTIDE SEQUENCE</scope>
    <source>
        <strain evidence="5">JCM 5069</strain>
    </source>
</reference>
<evidence type="ECO:0000313" key="6">
    <source>
        <dbReference type="Proteomes" id="UP000603708"/>
    </source>
</evidence>
<feature type="region of interest" description="Disordered" evidence="4">
    <location>
        <begin position="464"/>
        <end position="489"/>
    </location>
</feature>
<accession>A0A919GN57</accession>
<keyword evidence="6" id="KW-1185">Reference proteome</keyword>
<dbReference type="PANTHER" id="PTHR43649:SF34">
    <property type="entry name" value="ABC TRANSPORTER PERIPLASMIC-BINDING PROTEIN YCJN-RELATED"/>
    <property type="match status" value="1"/>
</dbReference>
<proteinExistence type="inferred from homology"/>
<keyword evidence="2" id="KW-0813">Transport</keyword>
<gene>
    <name evidence="5" type="ORF">GCM10018793_59930</name>
</gene>
<dbReference type="InterPro" id="IPR006059">
    <property type="entry name" value="SBP"/>
</dbReference>
<keyword evidence="3" id="KW-0732">Signal</keyword>
<dbReference type="InterPro" id="IPR050490">
    <property type="entry name" value="Bact_solute-bd_prot1"/>
</dbReference>
<evidence type="ECO:0000256" key="1">
    <source>
        <dbReference type="ARBA" id="ARBA00008520"/>
    </source>
</evidence>
<dbReference type="PANTHER" id="PTHR43649">
    <property type="entry name" value="ARABINOSE-BINDING PROTEIN-RELATED"/>
    <property type="match status" value="1"/>
</dbReference>
<dbReference type="EMBL" id="BNCD01000024">
    <property type="protein sequence ID" value="GHH86760.1"/>
    <property type="molecule type" value="Genomic_DNA"/>
</dbReference>
<dbReference type="AlphaFoldDB" id="A0A919GN57"/>
<name>A0A919GN57_9ACTN</name>
<evidence type="ECO:0000256" key="2">
    <source>
        <dbReference type="ARBA" id="ARBA00022448"/>
    </source>
</evidence>
<comment type="caution">
    <text evidence="5">The sequence shown here is derived from an EMBL/GenBank/DDBJ whole genome shotgun (WGS) entry which is preliminary data.</text>
</comment>
<protein>
    <submittedName>
        <fullName evidence="5">Bicyclomycin resistance protein</fullName>
    </submittedName>
</protein>
<evidence type="ECO:0000256" key="4">
    <source>
        <dbReference type="SAM" id="MobiDB-lite"/>
    </source>
</evidence>
<dbReference type="Gene3D" id="3.40.190.10">
    <property type="entry name" value="Periplasmic binding protein-like II"/>
    <property type="match status" value="1"/>
</dbReference>
<feature type="region of interest" description="Disordered" evidence="4">
    <location>
        <begin position="1"/>
        <end position="25"/>
    </location>
</feature>
<evidence type="ECO:0000256" key="3">
    <source>
        <dbReference type="ARBA" id="ARBA00022729"/>
    </source>
</evidence>
<organism evidence="5 6">
    <name type="scientific">Streptomyces sulfonofaciens</name>
    <dbReference type="NCBI Taxonomy" id="68272"/>
    <lineage>
        <taxon>Bacteria</taxon>
        <taxon>Bacillati</taxon>
        <taxon>Actinomycetota</taxon>
        <taxon>Actinomycetes</taxon>
        <taxon>Kitasatosporales</taxon>
        <taxon>Streptomycetaceae</taxon>
        <taxon>Streptomyces</taxon>
    </lineage>
</organism>
<dbReference type="SUPFAM" id="SSF53850">
    <property type="entry name" value="Periplasmic binding protein-like II"/>
    <property type="match status" value="1"/>
</dbReference>